<dbReference type="Pfam" id="PF00665">
    <property type="entry name" value="rve"/>
    <property type="match status" value="1"/>
</dbReference>
<evidence type="ECO:0000313" key="4">
    <source>
        <dbReference type="EMBL" id="WOJ92966.1"/>
    </source>
</evidence>
<name>A0ABZ0I628_9GAMM</name>
<evidence type="ECO:0000256" key="1">
    <source>
        <dbReference type="ARBA" id="ARBA00009964"/>
    </source>
</evidence>
<keyword evidence="6" id="KW-1185">Reference proteome</keyword>
<evidence type="ECO:0000256" key="2">
    <source>
        <dbReference type="SAM" id="Coils"/>
    </source>
</evidence>
<dbReference type="Pfam" id="PF01527">
    <property type="entry name" value="HTH_Tnp_1"/>
    <property type="match status" value="1"/>
</dbReference>
<feature type="domain" description="Integrase catalytic" evidence="3">
    <location>
        <begin position="215"/>
        <end position="378"/>
    </location>
</feature>
<dbReference type="Pfam" id="PF13276">
    <property type="entry name" value="HTH_21"/>
    <property type="match status" value="1"/>
</dbReference>
<feature type="coiled-coil region" evidence="2">
    <location>
        <begin position="51"/>
        <end position="78"/>
    </location>
</feature>
<dbReference type="InterPro" id="IPR009057">
    <property type="entry name" value="Homeodomain-like_sf"/>
</dbReference>
<organism evidence="5 6">
    <name type="scientific">Congregibacter variabilis</name>
    <dbReference type="NCBI Taxonomy" id="3081200"/>
    <lineage>
        <taxon>Bacteria</taxon>
        <taxon>Pseudomonadati</taxon>
        <taxon>Pseudomonadota</taxon>
        <taxon>Gammaproteobacteria</taxon>
        <taxon>Cellvibrionales</taxon>
        <taxon>Halieaceae</taxon>
        <taxon>Congregibacter</taxon>
    </lineage>
</organism>
<dbReference type="InterPro" id="IPR025948">
    <property type="entry name" value="HTH-like_dom"/>
</dbReference>
<comment type="similarity">
    <text evidence="1">Belongs to the transposase 8 family.</text>
</comment>
<dbReference type="InterPro" id="IPR036397">
    <property type="entry name" value="RNaseH_sf"/>
</dbReference>
<dbReference type="EMBL" id="CP136864">
    <property type="protein sequence ID" value="WOJ92966.1"/>
    <property type="molecule type" value="Genomic_DNA"/>
</dbReference>
<reference evidence="5 6" key="1">
    <citation type="submission" date="2023-10" db="EMBL/GenBank/DDBJ databases">
        <title>Two novel species belonging to the OM43/NOR5 clade.</title>
        <authorList>
            <person name="Park M."/>
        </authorList>
    </citation>
    <scope>NUCLEOTIDE SEQUENCE [LARGE SCALE GENOMIC DNA]</scope>
    <source>
        <strain evidence="5 6">IMCC43200</strain>
    </source>
</reference>
<dbReference type="SUPFAM" id="SSF46689">
    <property type="entry name" value="Homeodomain-like"/>
    <property type="match status" value="1"/>
</dbReference>
<dbReference type="InterPro" id="IPR048020">
    <property type="entry name" value="Transpos_IS3"/>
</dbReference>
<dbReference type="Proteomes" id="UP001626537">
    <property type="component" value="Chromosome"/>
</dbReference>
<dbReference type="EMBL" id="CP136864">
    <property type="protein sequence ID" value="WOJ94208.1"/>
    <property type="molecule type" value="Genomic_DNA"/>
</dbReference>
<proteinExistence type="inferred from homology"/>
<dbReference type="InterPro" id="IPR002514">
    <property type="entry name" value="Transposase_8"/>
</dbReference>
<dbReference type="SUPFAM" id="SSF53098">
    <property type="entry name" value="Ribonuclease H-like"/>
    <property type="match status" value="1"/>
</dbReference>
<accession>A0ABZ0I628</accession>
<gene>
    <name evidence="5" type="ORF">R0135_03335</name>
    <name evidence="4" type="ORF">R0135_14405</name>
</gene>
<evidence type="ECO:0000259" key="3">
    <source>
        <dbReference type="PROSITE" id="PS50994"/>
    </source>
</evidence>
<dbReference type="Gene3D" id="1.10.10.60">
    <property type="entry name" value="Homeodomain-like"/>
    <property type="match status" value="1"/>
</dbReference>
<dbReference type="PANTHER" id="PTHR46889">
    <property type="entry name" value="TRANSPOSASE INSF FOR INSERTION SEQUENCE IS3B-RELATED"/>
    <property type="match status" value="1"/>
</dbReference>
<protein>
    <submittedName>
        <fullName evidence="5">IS3 family transposase</fullName>
    </submittedName>
</protein>
<dbReference type="PROSITE" id="PS50994">
    <property type="entry name" value="INTEGRASE"/>
    <property type="match status" value="1"/>
</dbReference>
<dbReference type="InterPro" id="IPR050900">
    <property type="entry name" value="Transposase_IS3/IS150/IS904"/>
</dbReference>
<keyword evidence="2" id="KW-0175">Coiled coil</keyword>
<dbReference type="NCBIfam" id="NF033516">
    <property type="entry name" value="transpos_IS3"/>
    <property type="match status" value="1"/>
</dbReference>
<dbReference type="PANTHER" id="PTHR46889:SF4">
    <property type="entry name" value="TRANSPOSASE INSO FOR INSERTION SEQUENCE ELEMENT IS911B-RELATED"/>
    <property type="match status" value="1"/>
</dbReference>
<sequence length="378" mass="43608">MSNQRYTPEFKEEAVRQVLEKNHSVPTVAERLGVSAHSLYKWINAVKPHKNEAQANELLLAKQEVLKLRAELRRAQEERDIPKKGGKVLRAGPRVKYQFVLAHRDRWSVQLMCRMLKIARSGFYAWLHRPLSKRAIEDQRLLGLIRDSYAASSGVYGSPRVFLDLREAGETCGKHRVARIMRTHKIKALRGYKAPRRIAGRPSLIAPNRLQREFTVDAPDIAWVTDITYIRTWQGWLYLSVVVDLFSRKVVGWSMKPSLGREVVLNALLMAVTRRRPSEKVIVHSDQGTQFGSDDWMRFCADNGLVPSMSRRGNCWDNAVAESFFSSLKKERIKKRLYKTRDLARADIFDYIESFYNRQRRHSHIGGVSPEAFEAASF</sequence>
<dbReference type="Gene3D" id="3.30.420.10">
    <property type="entry name" value="Ribonuclease H-like superfamily/Ribonuclease H"/>
    <property type="match status" value="1"/>
</dbReference>
<dbReference type="InterPro" id="IPR001584">
    <property type="entry name" value="Integrase_cat-core"/>
</dbReference>
<dbReference type="RefSeq" id="WP_407347622.1">
    <property type="nucleotide sequence ID" value="NZ_CP136864.1"/>
</dbReference>
<evidence type="ECO:0000313" key="6">
    <source>
        <dbReference type="Proteomes" id="UP001626537"/>
    </source>
</evidence>
<evidence type="ECO:0000313" key="5">
    <source>
        <dbReference type="EMBL" id="WOJ94208.1"/>
    </source>
</evidence>
<dbReference type="InterPro" id="IPR012337">
    <property type="entry name" value="RNaseH-like_sf"/>
</dbReference>
<dbReference type="Pfam" id="PF13333">
    <property type="entry name" value="rve_2"/>
    <property type="match status" value="1"/>
</dbReference>